<dbReference type="PRINTS" id="PR00413">
    <property type="entry name" value="HADHALOGNASE"/>
</dbReference>
<dbReference type="AlphaFoldDB" id="E0W0T6"/>
<evidence type="ECO:0008006" key="4">
    <source>
        <dbReference type="Google" id="ProtNLM"/>
    </source>
</evidence>
<dbReference type="InterPro" id="IPR011949">
    <property type="entry name" value="HAD-SF_hydro_IA_REG-2-like"/>
</dbReference>
<dbReference type="SUPFAM" id="SSF56784">
    <property type="entry name" value="HAD-like"/>
    <property type="match status" value="1"/>
</dbReference>
<dbReference type="InterPro" id="IPR051828">
    <property type="entry name" value="HAD-like_hydrolase_domain"/>
</dbReference>
<keyword evidence="3" id="KW-1185">Reference proteome</keyword>
<reference evidence="1" key="2">
    <citation type="submission" date="2007-04" db="EMBL/GenBank/DDBJ databases">
        <title>The genome of the human body louse.</title>
        <authorList>
            <consortium name="The Human Body Louse Genome Consortium"/>
            <person name="Kirkness E."/>
            <person name="Walenz B."/>
            <person name="Hass B."/>
            <person name="Bruggner R."/>
            <person name="Strausberg R."/>
        </authorList>
    </citation>
    <scope>NUCLEOTIDE SEQUENCE</scope>
    <source>
        <strain evidence="1">USDA</strain>
    </source>
</reference>
<dbReference type="Gene3D" id="3.40.50.1000">
    <property type="entry name" value="HAD superfamily/HAD-like"/>
    <property type="match status" value="1"/>
</dbReference>
<dbReference type="eggNOG" id="KOG3085">
    <property type="taxonomic scope" value="Eukaryota"/>
</dbReference>
<dbReference type="VEuPathDB" id="VectorBase:PHUM563780"/>
<dbReference type="EnsemblMetazoa" id="PHUM563780-RA">
    <property type="protein sequence ID" value="PHUM563780-PA"/>
    <property type="gene ID" value="PHUM563780"/>
</dbReference>
<dbReference type="OMA" id="WWRQLIA"/>
<dbReference type="InterPro" id="IPR023214">
    <property type="entry name" value="HAD_sf"/>
</dbReference>
<dbReference type="SFLD" id="SFLDG01129">
    <property type="entry name" value="C1.5:_HAD__Beta-PGM__Phosphata"/>
    <property type="match status" value="1"/>
</dbReference>
<dbReference type="PANTHER" id="PTHR46191:SF2">
    <property type="entry name" value="HALOACID DEHALOGENASE-LIKE HYDROLASE DOMAIN-CONTAINING PROTEIN 3"/>
    <property type="match status" value="1"/>
</dbReference>
<dbReference type="STRING" id="121224.E0W0T6"/>
<protein>
    <recommendedName>
        <fullName evidence="4">Rhythmically expressed gene 2 protein</fullName>
    </recommendedName>
</protein>
<dbReference type="Pfam" id="PF00702">
    <property type="entry name" value="Hydrolase"/>
    <property type="match status" value="1"/>
</dbReference>
<dbReference type="Gene3D" id="1.10.150.720">
    <property type="entry name" value="Haloacid dehalogenase-like hydrolase"/>
    <property type="match status" value="1"/>
</dbReference>
<dbReference type="KEGG" id="phu:Phum_PHUM563780"/>
<organism>
    <name type="scientific">Pediculus humanus subsp. corporis</name>
    <name type="common">Body louse</name>
    <dbReference type="NCBI Taxonomy" id="121224"/>
    <lineage>
        <taxon>Eukaryota</taxon>
        <taxon>Metazoa</taxon>
        <taxon>Ecdysozoa</taxon>
        <taxon>Arthropoda</taxon>
        <taxon>Hexapoda</taxon>
        <taxon>Insecta</taxon>
        <taxon>Pterygota</taxon>
        <taxon>Neoptera</taxon>
        <taxon>Paraneoptera</taxon>
        <taxon>Psocodea</taxon>
        <taxon>Troctomorpha</taxon>
        <taxon>Phthiraptera</taxon>
        <taxon>Anoplura</taxon>
        <taxon>Pediculidae</taxon>
        <taxon>Pediculus</taxon>
    </lineage>
</organism>
<proteinExistence type="predicted"/>
<dbReference type="SFLD" id="SFLDS00003">
    <property type="entry name" value="Haloacid_Dehalogenase"/>
    <property type="match status" value="1"/>
</dbReference>
<dbReference type="PANTHER" id="PTHR46191">
    <property type="match status" value="1"/>
</dbReference>
<dbReference type="NCBIfam" id="TIGR01549">
    <property type="entry name" value="HAD-SF-IA-v1"/>
    <property type="match status" value="1"/>
</dbReference>
<dbReference type="GO" id="GO:0005634">
    <property type="term" value="C:nucleus"/>
    <property type="evidence" value="ECO:0007669"/>
    <property type="project" value="TreeGrafter"/>
</dbReference>
<name>E0W0T6_PEDHC</name>
<dbReference type="Proteomes" id="UP000009046">
    <property type="component" value="Unassembled WGS sequence"/>
</dbReference>
<evidence type="ECO:0000313" key="1">
    <source>
        <dbReference type="EMBL" id="EEB19242.1"/>
    </source>
</evidence>
<gene>
    <name evidence="2" type="primary">8234761</name>
    <name evidence="1" type="ORF">Phum_PHUM563780</name>
</gene>
<dbReference type="InParanoid" id="E0W0T6"/>
<accession>E0W0T6</accession>
<dbReference type="EMBL" id="AAZO01006850">
    <property type="status" value="NOT_ANNOTATED_CDS"/>
    <property type="molecule type" value="Genomic_DNA"/>
</dbReference>
<reference evidence="2" key="3">
    <citation type="submission" date="2021-02" db="UniProtKB">
        <authorList>
            <consortium name="EnsemblMetazoa"/>
        </authorList>
    </citation>
    <scope>IDENTIFICATION</scope>
    <source>
        <strain evidence="2">USDA</strain>
    </source>
</reference>
<evidence type="ECO:0000313" key="2">
    <source>
        <dbReference type="EnsemblMetazoa" id="PHUM563780-PA"/>
    </source>
</evidence>
<dbReference type="InterPro" id="IPR006439">
    <property type="entry name" value="HAD-SF_hydro_IA"/>
</dbReference>
<evidence type="ECO:0000313" key="3">
    <source>
        <dbReference type="Proteomes" id="UP000009046"/>
    </source>
</evidence>
<dbReference type="EMBL" id="DS235862">
    <property type="protein sequence ID" value="EEB19242.1"/>
    <property type="molecule type" value="Genomic_DNA"/>
</dbReference>
<dbReference type="InterPro" id="IPR036412">
    <property type="entry name" value="HAD-like_sf"/>
</dbReference>
<dbReference type="CTD" id="8234761"/>
<sequence length="243" mass="28024">MDGMSSSIKLITFDVTGTILLFKTPVLKKYASTAFENGLNADYATLEKNFLKGWSSLREKHPNFGKKTGLGWEKWWMKMVEKTFDGFINENDNKIVKIANDLIKYHSTADAFEIRDGTKDLLNYLKNKKKKNLGIVSNYDPRLHIILKQLNLNNYFDFVLTSYEFGCEKPNEKIFREALKLGNCHNGVEALHVGDDYVNDYLGAKNAGLNAILINQNEKINDYVNHSDVFDNFHRLKKHLEKF</sequence>
<dbReference type="FunCoup" id="E0W0T6">
    <property type="interactions" value="444"/>
</dbReference>
<dbReference type="NCBIfam" id="TIGR02252">
    <property type="entry name" value="DREG-2"/>
    <property type="match status" value="1"/>
</dbReference>
<dbReference type="RefSeq" id="XP_002431980.1">
    <property type="nucleotide sequence ID" value="XM_002431935.1"/>
</dbReference>
<dbReference type="HOGENOM" id="CLU_045011_8_0_1"/>
<reference evidence="1" key="1">
    <citation type="submission" date="2007-04" db="EMBL/GenBank/DDBJ databases">
        <title>Annotation of Pediculus humanus corporis strain USDA.</title>
        <authorList>
            <person name="Kirkness E."/>
            <person name="Hannick L."/>
            <person name="Hass B."/>
            <person name="Bruggner R."/>
            <person name="Lawson D."/>
            <person name="Bidwell S."/>
            <person name="Joardar V."/>
            <person name="Caler E."/>
            <person name="Walenz B."/>
            <person name="Inman J."/>
            <person name="Schobel S."/>
            <person name="Galinsky K."/>
            <person name="Amedeo P."/>
            <person name="Strausberg R."/>
        </authorList>
    </citation>
    <scope>NUCLEOTIDE SEQUENCE</scope>
    <source>
        <strain evidence="1">USDA</strain>
    </source>
</reference>
<dbReference type="GeneID" id="8234761"/>
<dbReference type="InterPro" id="IPR044924">
    <property type="entry name" value="HAD-SF_hydro_IA_REG-2-like_cap"/>
</dbReference>
<dbReference type="OrthoDB" id="444127at2759"/>